<feature type="region of interest" description="Disordered" evidence="5">
    <location>
        <begin position="19"/>
        <end position="44"/>
    </location>
</feature>
<dbReference type="InterPro" id="IPR011989">
    <property type="entry name" value="ARM-like"/>
</dbReference>
<dbReference type="GO" id="GO:0006886">
    <property type="term" value="P:intracellular protein transport"/>
    <property type="evidence" value="ECO:0007669"/>
    <property type="project" value="InterPro"/>
</dbReference>
<organism evidence="7 8">
    <name type="scientific">Bathycoccus prasinos</name>
    <dbReference type="NCBI Taxonomy" id="41875"/>
    <lineage>
        <taxon>Eukaryota</taxon>
        <taxon>Viridiplantae</taxon>
        <taxon>Chlorophyta</taxon>
        <taxon>Mamiellophyceae</taxon>
        <taxon>Mamiellales</taxon>
        <taxon>Bathycoccaceae</taxon>
        <taxon>Bathycoccus</taxon>
    </lineage>
</organism>
<protein>
    <recommendedName>
        <fullName evidence="6">Vesicle tethering protein Uso1/P115-like head domain-containing protein</fullName>
    </recommendedName>
</protein>
<dbReference type="AlphaFoldDB" id="K8ECW8"/>
<dbReference type="GO" id="GO:0005783">
    <property type="term" value="C:endoplasmic reticulum"/>
    <property type="evidence" value="ECO:0007669"/>
    <property type="project" value="TreeGrafter"/>
</dbReference>
<dbReference type="eggNOG" id="KOG0946">
    <property type="taxonomic scope" value="Eukaryota"/>
</dbReference>
<feature type="region of interest" description="Disordered" evidence="5">
    <location>
        <begin position="777"/>
        <end position="798"/>
    </location>
</feature>
<dbReference type="InterPro" id="IPR016024">
    <property type="entry name" value="ARM-type_fold"/>
</dbReference>
<feature type="coiled-coil region" evidence="4">
    <location>
        <begin position="940"/>
        <end position="995"/>
    </location>
</feature>
<dbReference type="GO" id="GO:0048280">
    <property type="term" value="P:vesicle fusion with Golgi apparatus"/>
    <property type="evidence" value="ECO:0007669"/>
    <property type="project" value="InterPro"/>
</dbReference>
<feature type="region of interest" description="Disordered" evidence="5">
    <location>
        <begin position="533"/>
        <end position="552"/>
    </location>
</feature>
<dbReference type="GO" id="GO:0005795">
    <property type="term" value="C:Golgi stack"/>
    <property type="evidence" value="ECO:0007669"/>
    <property type="project" value="TreeGrafter"/>
</dbReference>
<reference evidence="7 8" key="1">
    <citation type="submission" date="2011-10" db="EMBL/GenBank/DDBJ databases">
        <authorList>
            <person name="Genoscope - CEA"/>
        </authorList>
    </citation>
    <scope>NUCLEOTIDE SEQUENCE [LARGE SCALE GENOMIC DNA]</scope>
    <source>
        <strain evidence="7 8">RCC 1105</strain>
    </source>
</reference>
<evidence type="ECO:0000256" key="3">
    <source>
        <dbReference type="ARBA" id="ARBA00023054"/>
    </source>
</evidence>
<dbReference type="GO" id="GO:0006888">
    <property type="term" value="P:endoplasmic reticulum to Golgi vesicle-mediated transport"/>
    <property type="evidence" value="ECO:0007669"/>
    <property type="project" value="TreeGrafter"/>
</dbReference>
<keyword evidence="3 4" id="KW-0175">Coiled coil</keyword>
<dbReference type="Pfam" id="PF04869">
    <property type="entry name" value="Uso1_p115_head"/>
    <property type="match status" value="1"/>
</dbReference>
<dbReference type="STRING" id="41875.K8ECW8"/>
<dbReference type="GO" id="GO:0012507">
    <property type="term" value="C:ER to Golgi transport vesicle membrane"/>
    <property type="evidence" value="ECO:0007669"/>
    <property type="project" value="TreeGrafter"/>
</dbReference>
<accession>K8ECW8</accession>
<sequence length="1104" mass="120589">MGFRSAVTEVAKNIVLGAPSTLKNHRAQNHQRGKNGRDDDEMEPFDFSHEDEAQRCIELLEHLSNAILPEETLEVLNQLRDCVRESRTSQMVAAKVGGVDVIFECLLEEMQERGAKEEETSEQAHAALEVLVAAMTTEHEEDLKIVKEREMLEEKARGKMMMGKQRIGKERRTASEMNREALAAKSANVFSMLQMISSNDFYVKYHATQILCAMSSRRNTRKKVQEEIVKSPGASEVLVNSCSPRKEKSEVLRNETLLLLARCTKGHSEIQKLVAFEGMFEVAFDIIRAESSGDDAGFAGESVSNGLDGGIVVQDCLELCNNLIRGNALAQSLFRENGCVGKLVQFFKGLERRIGSDVAAAAYPAQKAANALCALESVSLLVGAVNLPEEEDSEFSQDAEAREIILSNLEDNRDTNRGELAARGGIEALCTCALGNGKVESAAIRVAALRALRDAVDYHDANQARLFSAEVTREARKGSGVPEPALLALGRTALKAETKAEREAALMALESAVRGNTDGQILLVSTLAPTGLGGFDDGQNENENDGGDDDFAGETSLGGLFARAMLRATSTSSSSSSSAGRFISEDEKKQQFIESYASTIALKAMLEDNEDAKMRALRVNLQPLSEMGSAKSAELLLPRCVRSLAIAQKMDDANGSLQSAILRLLIAWLSDCALAVHSFVTSDASHLPTLSDLAKYSSLEDVRTLACVCLGCCLAYYGEQDYAIASNVLDVVARRIGTNDFLATIEHATRTDNFKRALLPPKPPPTVTRATAASLLAESTSSPNGGHDQKTGTTSNKDFNPYDYSTAHFIQRFEPEVRRAIVRLYGGDSTKDSNASGMGGMNGMQTSPFDRQEGEDAESYAKRLKSTCEQLDNELRVVRQRNKTLAETVANTRAHAEAPATIAVAAPPASQVVVGPSPSLAPPPPPSVQQQQQHQDDPRIAQLEREIKLKSNIIREKTEELKSLASAYQAVENQFTEAEEELQSLRKARSENQSDAETTAQLLENAKKAGIAQGLRDAESEFSSREDATRARLDLEKAEALKDLQEEMDDLLEVLGMEEKQKEFLFRTLVEKGEDMDTLEEKLEQLTANIEADEGDEDEEEKTI</sequence>
<dbReference type="GO" id="GO:0000139">
    <property type="term" value="C:Golgi membrane"/>
    <property type="evidence" value="ECO:0007669"/>
    <property type="project" value="InterPro"/>
</dbReference>
<evidence type="ECO:0000256" key="2">
    <source>
        <dbReference type="ARBA" id="ARBA00023034"/>
    </source>
</evidence>
<name>K8ECW8_9CHLO</name>
<dbReference type="Gene3D" id="1.25.10.10">
    <property type="entry name" value="Leucine-rich Repeat Variant"/>
    <property type="match status" value="1"/>
</dbReference>
<proteinExistence type="predicted"/>
<evidence type="ECO:0000313" key="8">
    <source>
        <dbReference type="Proteomes" id="UP000198341"/>
    </source>
</evidence>
<dbReference type="InterPro" id="IPR006953">
    <property type="entry name" value="Vesicle_Uso1_P115_head"/>
</dbReference>
<dbReference type="PANTHER" id="PTHR10013:SF0">
    <property type="entry name" value="GENERAL VESICULAR TRANSPORT FACTOR P115"/>
    <property type="match status" value="1"/>
</dbReference>
<feature type="compositionally biased region" description="Acidic residues" evidence="5">
    <location>
        <begin position="538"/>
        <end position="552"/>
    </location>
</feature>
<feature type="coiled-coil region" evidence="4">
    <location>
        <begin position="861"/>
        <end position="888"/>
    </location>
</feature>
<gene>
    <name evidence="7" type="ORF">Bathy03g03290</name>
</gene>
<evidence type="ECO:0000256" key="5">
    <source>
        <dbReference type="SAM" id="MobiDB-lite"/>
    </source>
</evidence>
<dbReference type="GO" id="GO:0048211">
    <property type="term" value="P:Golgi vesicle docking"/>
    <property type="evidence" value="ECO:0007669"/>
    <property type="project" value="TreeGrafter"/>
</dbReference>
<dbReference type="PANTHER" id="PTHR10013">
    <property type="entry name" value="GENERAL VESICULAR TRANSPORT FACTOR P115"/>
    <property type="match status" value="1"/>
</dbReference>
<dbReference type="OrthoDB" id="198977at2759"/>
<feature type="coiled-coil region" evidence="4">
    <location>
        <begin position="1030"/>
        <end position="1103"/>
    </location>
</feature>
<feature type="region of interest" description="Disordered" evidence="5">
    <location>
        <begin position="912"/>
        <end position="938"/>
    </location>
</feature>
<evidence type="ECO:0000259" key="6">
    <source>
        <dbReference type="Pfam" id="PF04869"/>
    </source>
</evidence>
<dbReference type="GeneID" id="19016866"/>
<dbReference type="SUPFAM" id="SSF48371">
    <property type="entry name" value="ARM repeat"/>
    <property type="match status" value="1"/>
</dbReference>
<evidence type="ECO:0000313" key="7">
    <source>
        <dbReference type="EMBL" id="CCO15824.1"/>
    </source>
</evidence>
<dbReference type="KEGG" id="bpg:Bathy03g03290"/>
<keyword evidence="8" id="KW-1185">Reference proteome</keyword>
<dbReference type="RefSeq" id="XP_007514387.1">
    <property type="nucleotide sequence ID" value="XM_007514325.1"/>
</dbReference>
<dbReference type="EMBL" id="FO082276">
    <property type="protein sequence ID" value="CCO15824.1"/>
    <property type="molecule type" value="Genomic_DNA"/>
</dbReference>
<evidence type="ECO:0000256" key="4">
    <source>
        <dbReference type="SAM" id="Coils"/>
    </source>
</evidence>
<feature type="domain" description="Vesicle tethering protein Uso1/P115-like head" evidence="6">
    <location>
        <begin position="491"/>
        <end position="757"/>
    </location>
</feature>
<feature type="compositionally biased region" description="Basic residues" evidence="5">
    <location>
        <begin position="23"/>
        <end position="34"/>
    </location>
</feature>
<dbReference type="Proteomes" id="UP000198341">
    <property type="component" value="Chromosome 3"/>
</dbReference>
<evidence type="ECO:0000256" key="1">
    <source>
        <dbReference type="ARBA" id="ARBA00004555"/>
    </source>
</evidence>
<comment type="subcellular location">
    <subcellularLocation>
        <location evidence="1">Golgi apparatus</location>
    </subcellularLocation>
</comment>
<dbReference type="InterPro" id="IPR024095">
    <property type="entry name" value="Vesicle_P115"/>
</dbReference>
<keyword evidence="2" id="KW-0333">Golgi apparatus</keyword>